<dbReference type="EMBL" id="JBBWWQ010000017">
    <property type="protein sequence ID" value="KAK8923983.1"/>
    <property type="molecule type" value="Genomic_DNA"/>
</dbReference>
<dbReference type="Proteomes" id="UP001418222">
    <property type="component" value="Unassembled WGS sequence"/>
</dbReference>
<name>A0AAP0B1S6_9ASPA</name>
<dbReference type="GO" id="GO:0046983">
    <property type="term" value="F:protein dimerization activity"/>
    <property type="evidence" value="ECO:0007669"/>
    <property type="project" value="InterPro"/>
</dbReference>
<evidence type="ECO:0000259" key="1">
    <source>
        <dbReference type="Pfam" id="PF05699"/>
    </source>
</evidence>
<gene>
    <name evidence="4" type="ORF">KSP39_PZI003977</name>
    <name evidence="3" type="ORF">KSP39_PZI010404</name>
    <name evidence="2" type="ORF">KSP39_PZI019660</name>
</gene>
<dbReference type="PANTHER" id="PTHR23272">
    <property type="entry name" value="BED FINGER-RELATED"/>
    <property type="match status" value="1"/>
</dbReference>
<dbReference type="SUPFAM" id="SSF53098">
    <property type="entry name" value="Ribonuclease H-like"/>
    <property type="match status" value="1"/>
</dbReference>
<comment type="caution">
    <text evidence="2">The sequence shown here is derived from an EMBL/GenBank/DDBJ whole genome shotgun (WGS) entry which is preliminary data.</text>
</comment>
<dbReference type="Pfam" id="PF05699">
    <property type="entry name" value="Dimer_Tnp_hAT"/>
    <property type="match status" value="1"/>
</dbReference>
<accession>A0AAP0B1S6</accession>
<evidence type="ECO:0000313" key="2">
    <source>
        <dbReference type="EMBL" id="KAK8923983.1"/>
    </source>
</evidence>
<reference evidence="2" key="2">
    <citation type="submission" date="2024-02" db="EMBL/GenBank/DDBJ databases">
        <authorList>
            <person name="Li M.-H."/>
            <person name="Liu K.-W."/>
            <person name="Li Z."/>
            <person name="Lu H.-C."/>
            <person name="Ye Q.-L."/>
            <person name="Zhang D."/>
            <person name="Wang J.-Y."/>
            <person name="Li Y.-F."/>
            <person name="Zhong Z.-M."/>
            <person name="Liu X."/>
            <person name="Yu X."/>
            <person name="Liu D.-K."/>
            <person name="Tu X.-D."/>
            <person name="Liu B."/>
            <person name="Hao Y."/>
            <person name="Liao X.-Y."/>
            <person name="Jiang Y.-T."/>
            <person name="Sun W.-H."/>
            <person name="Chen J."/>
            <person name="Ai Y."/>
            <person name="Zhai J.-W."/>
            <person name="Wu S.-S."/>
            <person name="Zhou Z."/>
            <person name="Hsiao Y.-Y."/>
            <person name="Wu W.-L."/>
            <person name="Chen Y.-Y."/>
            <person name="Lin Y.-F."/>
            <person name="Hsu J.-L."/>
            <person name="Li C.-Y."/>
            <person name="Wang Z.-W."/>
            <person name="Zhao X."/>
            <person name="Zhong W.-Y."/>
            <person name="Ma X.-K."/>
            <person name="Ma L."/>
            <person name="Huang J."/>
            <person name="Chen G.-Z."/>
            <person name="Huang M.-Z."/>
            <person name="Huang L."/>
            <person name="Peng D.-H."/>
            <person name="Luo Y.-B."/>
            <person name="Zou S.-Q."/>
            <person name="Chen S.-P."/>
            <person name="Lan S."/>
            <person name="Tsai W.-C."/>
            <person name="Van De Peer Y."/>
            <person name="Liu Z.-J."/>
        </authorList>
    </citation>
    <scope>NUCLEOTIDE SEQUENCE</scope>
    <source>
        <strain evidence="2">Lor287</strain>
        <tissue evidence="2">Leaf</tissue>
    </source>
</reference>
<dbReference type="InterPro" id="IPR012337">
    <property type="entry name" value="RNaseH-like_sf"/>
</dbReference>
<sequence length="152" mass="17797">MDVDVEFSFLEYKKKMWLDDSDEEEPKIYASELTLYLKEDTLKMQLNFDILNWWKVNSTRFPILSEIARDVLAIPISTVASESAFSTGGRILDPFRSSLAPKTVEALVCCRDWLRCKTSLNEIEEMMIDTEKYEELDKGKPIFSIYYLHITF</sequence>
<evidence type="ECO:0000313" key="5">
    <source>
        <dbReference type="Proteomes" id="UP001418222"/>
    </source>
</evidence>
<dbReference type="PANTHER" id="PTHR23272:SF193">
    <property type="entry name" value="OS07G0624100 PROTEIN"/>
    <property type="match status" value="1"/>
</dbReference>
<dbReference type="InterPro" id="IPR008906">
    <property type="entry name" value="HATC_C_dom"/>
</dbReference>
<proteinExistence type="predicted"/>
<dbReference type="AlphaFoldDB" id="A0AAP0B1S6"/>
<reference evidence="2 5" key="1">
    <citation type="journal article" date="2022" name="Nat. Plants">
        <title>Genomes of leafy and leafless Platanthera orchids illuminate the evolution of mycoheterotrophy.</title>
        <authorList>
            <person name="Li M.H."/>
            <person name="Liu K.W."/>
            <person name="Li Z."/>
            <person name="Lu H.C."/>
            <person name="Ye Q.L."/>
            <person name="Zhang D."/>
            <person name="Wang J.Y."/>
            <person name="Li Y.F."/>
            <person name="Zhong Z.M."/>
            <person name="Liu X."/>
            <person name="Yu X."/>
            <person name="Liu D.K."/>
            <person name="Tu X.D."/>
            <person name="Liu B."/>
            <person name="Hao Y."/>
            <person name="Liao X.Y."/>
            <person name="Jiang Y.T."/>
            <person name="Sun W.H."/>
            <person name="Chen J."/>
            <person name="Chen Y.Q."/>
            <person name="Ai Y."/>
            <person name="Zhai J.W."/>
            <person name="Wu S.S."/>
            <person name="Zhou Z."/>
            <person name="Hsiao Y.Y."/>
            <person name="Wu W.L."/>
            <person name="Chen Y.Y."/>
            <person name="Lin Y.F."/>
            <person name="Hsu J.L."/>
            <person name="Li C.Y."/>
            <person name="Wang Z.W."/>
            <person name="Zhao X."/>
            <person name="Zhong W.Y."/>
            <person name="Ma X.K."/>
            <person name="Ma L."/>
            <person name="Huang J."/>
            <person name="Chen G.Z."/>
            <person name="Huang M.Z."/>
            <person name="Huang L."/>
            <person name="Peng D.H."/>
            <person name="Luo Y.B."/>
            <person name="Zou S.Q."/>
            <person name="Chen S.P."/>
            <person name="Lan S."/>
            <person name="Tsai W.C."/>
            <person name="Van de Peer Y."/>
            <person name="Liu Z.J."/>
        </authorList>
    </citation>
    <scope>NUCLEOTIDE SEQUENCE [LARGE SCALE GENOMIC DNA]</scope>
    <source>
        <strain evidence="2">Lor287</strain>
    </source>
</reference>
<dbReference type="EMBL" id="JBBWWQ010000003">
    <property type="protein sequence ID" value="KAK8951120.1"/>
    <property type="molecule type" value="Genomic_DNA"/>
</dbReference>
<evidence type="ECO:0000313" key="3">
    <source>
        <dbReference type="EMBL" id="KAK8940842.1"/>
    </source>
</evidence>
<organism evidence="2 5">
    <name type="scientific">Platanthera zijinensis</name>
    <dbReference type="NCBI Taxonomy" id="2320716"/>
    <lineage>
        <taxon>Eukaryota</taxon>
        <taxon>Viridiplantae</taxon>
        <taxon>Streptophyta</taxon>
        <taxon>Embryophyta</taxon>
        <taxon>Tracheophyta</taxon>
        <taxon>Spermatophyta</taxon>
        <taxon>Magnoliopsida</taxon>
        <taxon>Liliopsida</taxon>
        <taxon>Asparagales</taxon>
        <taxon>Orchidaceae</taxon>
        <taxon>Orchidoideae</taxon>
        <taxon>Orchideae</taxon>
        <taxon>Orchidinae</taxon>
        <taxon>Platanthera</taxon>
    </lineage>
</organism>
<evidence type="ECO:0000313" key="4">
    <source>
        <dbReference type="EMBL" id="KAK8951120.1"/>
    </source>
</evidence>
<keyword evidence="5" id="KW-1185">Reference proteome</keyword>
<protein>
    <recommendedName>
        <fullName evidence="1">HAT C-terminal dimerisation domain-containing protein</fullName>
    </recommendedName>
</protein>
<feature type="domain" description="HAT C-terminal dimerisation" evidence="1">
    <location>
        <begin position="32"/>
        <end position="114"/>
    </location>
</feature>
<dbReference type="EMBL" id="JBBWWQ010000008">
    <property type="protein sequence ID" value="KAK8940842.1"/>
    <property type="molecule type" value="Genomic_DNA"/>
</dbReference>